<gene>
    <name evidence="1" type="ORF">UK23_29500</name>
</gene>
<reference evidence="1 2" key="1">
    <citation type="submission" date="2015-02" db="EMBL/GenBank/DDBJ databases">
        <authorList>
            <person name="Ju K.-S."/>
            <person name="Doroghazi J.R."/>
            <person name="Metcalf W."/>
        </authorList>
    </citation>
    <scope>NUCLEOTIDE SEQUENCE [LARGE SCALE GENOMIC DNA]</scope>
    <source>
        <strain evidence="1 2">NRRL B-16140</strain>
    </source>
</reference>
<organism evidence="1 2">
    <name type="scientific">Lentzea aerocolonigenes</name>
    <name type="common">Lechevalieria aerocolonigenes</name>
    <name type="synonym">Saccharothrix aerocolonigenes</name>
    <dbReference type="NCBI Taxonomy" id="68170"/>
    <lineage>
        <taxon>Bacteria</taxon>
        <taxon>Bacillati</taxon>
        <taxon>Actinomycetota</taxon>
        <taxon>Actinomycetes</taxon>
        <taxon>Pseudonocardiales</taxon>
        <taxon>Pseudonocardiaceae</taxon>
        <taxon>Lentzea</taxon>
    </lineage>
</organism>
<evidence type="ECO:0000313" key="1">
    <source>
        <dbReference type="EMBL" id="KJK44452.1"/>
    </source>
</evidence>
<dbReference type="Proteomes" id="UP000033393">
    <property type="component" value="Unassembled WGS sequence"/>
</dbReference>
<keyword evidence="2" id="KW-1185">Reference proteome</keyword>
<name>A0A0F0GR72_LENAE</name>
<dbReference type="AlphaFoldDB" id="A0A0F0GR72"/>
<protein>
    <submittedName>
        <fullName evidence="1">Uncharacterized protein</fullName>
    </submittedName>
</protein>
<dbReference type="STRING" id="68170.GCA_000974445_01066"/>
<sequence length="104" mass="11115">MAMPRGVQDTTGQDASAMDRLLLLADSSINLTGTVDAASNQQHDVFKTVPTTSVARTVTIDAGTPLFSNEYLFTDYTWTRAQDGSLVWASPGVLTGGVFNAWTT</sequence>
<dbReference type="PATRIC" id="fig|68170.10.peg.7734"/>
<accession>A0A0F0GR72</accession>
<dbReference type="OrthoDB" id="4219156at2"/>
<proteinExistence type="predicted"/>
<dbReference type="EMBL" id="JYJG01000247">
    <property type="protein sequence ID" value="KJK44452.1"/>
    <property type="molecule type" value="Genomic_DNA"/>
</dbReference>
<evidence type="ECO:0000313" key="2">
    <source>
        <dbReference type="Proteomes" id="UP000033393"/>
    </source>
</evidence>
<comment type="caution">
    <text evidence="1">The sequence shown here is derived from an EMBL/GenBank/DDBJ whole genome shotgun (WGS) entry which is preliminary data.</text>
</comment>